<dbReference type="PANTHER" id="PTHR43209:SF1">
    <property type="entry name" value="TRNA SULFURTRANSFERASE"/>
    <property type="match status" value="1"/>
</dbReference>
<dbReference type="InterPro" id="IPR014729">
    <property type="entry name" value="Rossmann-like_a/b/a_fold"/>
</dbReference>
<accession>A2DQV1</accession>
<dbReference type="CDD" id="cd01712">
    <property type="entry name" value="PPase_ThiI"/>
    <property type="match status" value="1"/>
</dbReference>
<dbReference type="GO" id="GO:0052837">
    <property type="term" value="P:thiazole biosynthetic process"/>
    <property type="evidence" value="ECO:0000318"/>
    <property type="project" value="GO_Central"/>
</dbReference>
<dbReference type="Pfam" id="PF02568">
    <property type="entry name" value="ThiI"/>
    <property type="match status" value="1"/>
</dbReference>
<dbReference type="Pfam" id="PF22025">
    <property type="entry name" value="ThiI_fer"/>
    <property type="match status" value="1"/>
</dbReference>
<keyword evidence="7 9" id="KW-0694">RNA-binding</keyword>
<dbReference type="InterPro" id="IPR003720">
    <property type="entry name" value="tRNA_STrfase"/>
</dbReference>
<reference evidence="11" key="2">
    <citation type="journal article" date="2007" name="Science">
        <title>Draft genome sequence of the sexually transmitted pathogen Trichomonas vaginalis.</title>
        <authorList>
            <person name="Carlton J.M."/>
            <person name="Hirt R.P."/>
            <person name="Silva J.C."/>
            <person name="Delcher A.L."/>
            <person name="Schatz M."/>
            <person name="Zhao Q."/>
            <person name="Wortman J.R."/>
            <person name="Bidwell S.L."/>
            <person name="Alsmark U.C.M."/>
            <person name="Besteiro S."/>
            <person name="Sicheritz-Ponten T."/>
            <person name="Noel C.J."/>
            <person name="Dacks J.B."/>
            <person name="Foster P.G."/>
            <person name="Simillion C."/>
            <person name="Van de Peer Y."/>
            <person name="Miranda-Saavedra D."/>
            <person name="Barton G.J."/>
            <person name="Westrop G.D."/>
            <person name="Mueller S."/>
            <person name="Dessi D."/>
            <person name="Fiori P.L."/>
            <person name="Ren Q."/>
            <person name="Paulsen I."/>
            <person name="Zhang H."/>
            <person name="Bastida-Corcuera F.D."/>
            <person name="Simoes-Barbosa A."/>
            <person name="Brown M.T."/>
            <person name="Hayes R.D."/>
            <person name="Mukherjee M."/>
            <person name="Okumura C.Y."/>
            <person name="Schneider R."/>
            <person name="Smith A.J."/>
            <person name="Vanacova S."/>
            <person name="Villalvazo M."/>
            <person name="Haas B.J."/>
            <person name="Pertea M."/>
            <person name="Feldblyum T.V."/>
            <person name="Utterback T.R."/>
            <person name="Shu C.L."/>
            <person name="Osoegawa K."/>
            <person name="de Jong P.J."/>
            <person name="Hrdy I."/>
            <person name="Horvathova L."/>
            <person name="Zubacova Z."/>
            <person name="Dolezal P."/>
            <person name="Malik S.B."/>
            <person name="Logsdon J.M. Jr."/>
            <person name="Henze K."/>
            <person name="Gupta A."/>
            <person name="Wang C.C."/>
            <person name="Dunne R.L."/>
            <person name="Upcroft J.A."/>
            <person name="Upcroft P."/>
            <person name="White O."/>
            <person name="Salzberg S.L."/>
            <person name="Tang P."/>
            <person name="Chiu C.-H."/>
            <person name="Lee Y.-S."/>
            <person name="Embley T.M."/>
            <person name="Coombs G.H."/>
            <person name="Mottram J.C."/>
            <person name="Tachezy J."/>
            <person name="Fraser-Liggett C.M."/>
            <person name="Johnson P.J."/>
        </authorList>
    </citation>
    <scope>NUCLEOTIDE SEQUENCE [LARGE SCALE GENOMIC DNA]</scope>
    <source>
        <strain evidence="11">G3</strain>
    </source>
</reference>
<dbReference type="PANTHER" id="PTHR43209">
    <property type="entry name" value="TRNA SULFURTRANSFERASE"/>
    <property type="match status" value="1"/>
</dbReference>
<dbReference type="FunFam" id="3.40.50.620:FF:000053">
    <property type="entry name" value="Probable tRNA sulfurtransferase"/>
    <property type="match status" value="1"/>
</dbReference>
<dbReference type="RefSeq" id="XP_001329441.1">
    <property type="nucleotide sequence ID" value="XM_001329406.1"/>
</dbReference>
<dbReference type="InterPro" id="IPR004114">
    <property type="entry name" value="THUMP_dom"/>
</dbReference>
<keyword evidence="2" id="KW-0963">Cytoplasm</keyword>
<feature type="domain" description="THUMP" evidence="10">
    <location>
        <begin position="67"/>
        <end position="174"/>
    </location>
</feature>
<gene>
    <name evidence="11" type="ORF">TVAG_291700</name>
</gene>
<protein>
    <submittedName>
        <fullName evidence="11">Thiamine biosynthesis protein ThiI, putative</fullName>
    </submittedName>
</protein>
<dbReference type="InterPro" id="IPR049961">
    <property type="entry name" value="ThiI_N"/>
</dbReference>
<evidence type="ECO:0000256" key="8">
    <source>
        <dbReference type="ARBA" id="ARBA00022977"/>
    </source>
</evidence>
<keyword evidence="8" id="KW-0784">Thiamine biosynthesis</keyword>
<dbReference type="CDD" id="cd11716">
    <property type="entry name" value="THUMP_ThiI"/>
    <property type="match status" value="1"/>
</dbReference>
<dbReference type="Gene3D" id="3.40.50.620">
    <property type="entry name" value="HUPs"/>
    <property type="match status" value="1"/>
</dbReference>
<dbReference type="Proteomes" id="UP000001542">
    <property type="component" value="Unassembled WGS sequence"/>
</dbReference>
<dbReference type="SMART" id="SM00981">
    <property type="entry name" value="THUMP"/>
    <property type="match status" value="1"/>
</dbReference>
<dbReference type="PROSITE" id="PS51165">
    <property type="entry name" value="THUMP"/>
    <property type="match status" value="1"/>
</dbReference>
<dbReference type="GO" id="GO:0000049">
    <property type="term" value="F:tRNA binding"/>
    <property type="evidence" value="ECO:0007669"/>
    <property type="project" value="UniProtKB-KW"/>
</dbReference>
<evidence type="ECO:0000259" key="10">
    <source>
        <dbReference type="PROSITE" id="PS51165"/>
    </source>
</evidence>
<evidence type="ECO:0000256" key="5">
    <source>
        <dbReference type="ARBA" id="ARBA00022741"/>
    </source>
</evidence>
<dbReference type="InterPro" id="IPR020536">
    <property type="entry name" value="ThiI_AANH"/>
</dbReference>
<evidence type="ECO:0000256" key="3">
    <source>
        <dbReference type="ARBA" id="ARBA00022555"/>
    </source>
</evidence>
<dbReference type="GO" id="GO:1990228">
    <property type="term" value="C:sulfurtransferase complex"/>
    <property type="evidence" value="ECO:0000318"/>
    <property type="project" value="GO_Central"/>
</dbReference>
<evidence type="ECO:0000256" key="9">
    <source>
        <dbReference type="PROSITE-ProRule" id="PRU00529"/>
    </source>
</evidence>
<dbReference type="EMBL" id="DS113233">
    <property type="protein sequence ID" value="EAY17218.1"/>
    <property type="molecule type" value="Genomic_DNA"/>
</dbReference>
<evidence type="ECO:0000256" key="6">
    <source>
        <dbReference type="ARBA" id="ARBA00022840"/>
    </source>
</evidence>
<evidence type="ECO:0000313" key="12">
    <source>
        <dbReference type="Proteomes" id="UP000001542"/>
    </source>
</evidence>
<dbReference type="InterPro" id="IPR050102">
    <property type="entry name" value="tRNA_sulfurtransferase_ThiI"/>
</dbReference>
<dbReference type="KEGG" id="tva:4775234"/>
<reference evidence="11" key="1">
    <citation type="submission" date="2006-10" db="EMBL/GenBank/DDBJ databases">
        <authorList>
            <person name="Amadeo P."/>
            <person name="Zhao Q."/>
            <person name="Wortman J."/>
            <person name="Fraser-Liggett C."/>
            <person name="Carlton J."/>
        </authorList>
    </citation>
    <scope>NUCLEOTIDE SEQUENCE</scope>
    <source>
        <strain evidence="11">G3</strain>
    </source>
</reference>
<dbReference type="SUPFAM" id="SSF52402">
    <property type="entry name" value="Adenine nucleotide alpha hydrolases-like"/>
    <property type="match status" value="1"/>
</dbReference>
<dbReference type="GO" id="GO:0009228">
    <property type="term" value="P:thiamine biosynthetic process"/>
    <property type="evidence" value="ECO:0007669"/>
    <property type="project" value="UniProtKB-KW"/>
</dbReference>
<keyword evidence="12" id="KW-1185">Reference proteome</keyword>
<keyword evidence="4" id="KW-0808">Transferase</keyword>
<dbReference type="InterPro" id="IPR054173">
    <property type="entry name" value="ThiI_fer"/>
</dbReference>
<dbReference type="GO" id="GO:0016783">
    <property type="term" value="F:sulfurtransferase activity"/>
    <property type="evidence" value="ECO:0000318"/>
    <property type="project" value="GO_Central"/>
</dbReference>
<evidence type="ECO:0000256" key="7">
    <source>
        <dbReference type="ARBA" id="ARBA00022884"/>
    </source>
</evidence>
<dbReference type="VEuPathDB" id="TrichDB:TVAG_291700"/>
<dbReference type="OrthoDB" id="10258347at2759"/>
<dbReference type="InterPro" id="IPR049962">
    <property type="entry name" value="THUMP_ThiI"/>
</dbReference>
<proteinExistence type="inferred from homology"/>
<dbReference type="Pfam" id="PF02926">
    <property type="entry name" value="THUMP"/>
    <property type="match status" value="1"/>
</dbReference>
<dbReference type="GO" id="GO:0004810">
    <property type="term" value="F:CCA tRNA nucleotidyltransferase activity"/>
    <property type="evidence" value="ECO:0007669"/>
    <property type="project" value="InterPro"/>
</dbReference>
<sequence length="423" mass="47627">MSEEAKERVTFVYHPAELSLKGKNRGNFEDQLTKNMKLQLKHSGITDVHIEKIHGRHFVSVPADKESVLEEMSPKFFGVANYGRCYTFPRAQEDEFKKHIVQHFRELNEKSKIESFRIETSRVDKRFPLKSMEFSKEIGGLIHEQVGIPVNLTKPATTAWIEVLNDKFVYFTARLPGAAGLPVQSSGRVACLLSGGFDSPVAVWYMMRRGCAVQLVHFHSAPYGEWRSSVSKIRKIVSVLHQWGGPPKFYAIPIGEQQRQIAVDAPDKLRITLYRRLMMRVAKKICERQHCEALATGDSLGQVASQTINSMTTIESVISPDMLIFRPLLGFNKEEIMEKAQQIGTYDISILPAGDCCSHMLPKKVATHPTIEEATEGEKKLNIDKMVEDAIAAAQLIDINAPWNEEEPGEALACPLTTSKFQE</sequence>
<dbReference type="Gene3D" id="3.30.2130.30">
    <property type="match status" value="1"/>
</dbReference>
<keyword evidence="5" id="KW-0547">Nucleotide-binding</keyword>
<evidence type="ECO:0000313" key="11">
    <source>
        <dbReference type="EMBL" id="EAY17218.1"/>
    </source>
</evidence>
<dbReference type="eggNOG" id="ENOG502S6NT">
    <property type="taxonomic scope" value="Eukaryota"/>
</dbReference>
<dbReference type="SMR" id="A2DQV1"/>
<dbReference type="GO" id="GO:0005524">
    <property type="term" value="F:ATP binding"/>
    <property type="evidence" value="ECO:0007669"/>
    <property type="project" value="UniProtKB-KW"/>
</dbReference>
<name>A2DQV1_TRIV3</name>
<dbReference type="NCBIfam" id="TIGR00342">
    <property type="entry name" value="tRNA uracil 4-sulfurtransferase ThiI"/>
    <property type="match status" value="1"/>
</dbReference>
<organism evidence="11 12">
    <name type="scientific">Trichomonas vaginalis (strain ATCC PRA-98 / G3)</name>
    <dbReference type="NCBI Taxonomy" id="412133"/>
    <lineage>
        <taxon>Eukaryota</taxon>
        <taxon>Metamonada</taxon>
        <taxon>Parabasalia</taxon>
        <taxon>Trichomonadida</taxon>
        <taxon>Trichomonadidae</taxon>
        <taxon>Trichomonas</taxon>
    </lineage>
</organism>
<dbReference type="STRING" id="5722.A2DQV1"/>
<evidence type="ECO:0000256" key="4">
    <source>
        <dbReference type="ARBA" id="ARBA00022679"/>
    </source>
</evidence>
<comment type="subcellular location">
    <subcellularLocation>
        <location evidence="1">Cytoplasm</location>
    </subcellularLocation>
</comment>
<evidence type="ECO:0000256" key="2">
    <source>
        <dbReference type="ARBA" id="ARBA00022490"/>
    </source>
</evidence>
<keyword evidence="6" id="KW-0067">ATP-binding</keyword>
<dbReference type="HAMAP" id="MF_00021">
    <property type="entry name" value="ThiI"/>
    <property type="match status" value="1"/>
</dbReference>
<evidence type="ECO:0000256" key="1">
    <source>
        <dbReference type="ARBA" id="ARBA00004496"/>
    </source>
</evidence>
<dbReference type="InParanoid" id="A2DQV1"/>
<dbReference type="GO" id="GO:0002937">
    <property type="term" value="P:tRNA 4-thiouridine biosynthesis"/>
    <property type="evidence" value="ECO:0000318"/>
    <property type="project" value="GO_Central"/>
</dbReference>
<dbReference type="VEuPathDB" id="TrichDB:TVAGG3_0936900"/>
<dbReference type="AlphaFoldDB" id="A2DQV1"/>
<keyword evidence="3" id="KW-0820">tRNA-binding</keyword>
<dbReference type="SUPFAM" id="SSF143437">
    <property type="entry name" value="THUMP domain-like"/>
    <property type="match status" value="1"/>
</dbReference>